<dbReference type="Pfam" id="PF00644">
    <property type="entry name" value="PARP"/>
    <property type="match status" value="1"/>
</dbReference>
<evidence type="ECO:0000256" key="11">
    <source>
        <dbReference type="SAM" id="Coils"/>
    </source>
</evidence>
<sequence length="1082" mass="121953">MSTDSNRGELSEKFKEFFEGCSPEFEQANAIPFDTTMPQFTATAYPHLRPDASYGLDPQTLLLNITPSTHPDLCSLIASDFLSHTRVPADYNITSMRVLRNPLVWARYQAEKQLRRKLAANRKEAVARERAKGINNVHVQPSSAANEEDPEELYRDEILYHGTHQTRVPAILINGLEPRMTVRANYGQGVYFSDAIEKCMQYVDYQSSMEQEYCIILCCVLLGRVMVEPHEKGKRNMGPQIKFIPPAFDSAVEYDIYKEWVIIEKSQILPLCVINFKTANHADSYHRLGSFQSIFKGTGHYPNSITEIQKVCSVLIPFDNNSIVNSHAVAENLRDPEPQEDDMLFNIFGIPYHKAKVRNFFIGGLREWMFVTPDANGATVMFFVTEYEYTQLVSASKNIQVLRTRLDEDRTRSLNSQSIQAFSIESEIRLIPNGAALVDLITAKLPEIQQVESQGHEVVAMISKLTADAIRAGGQQFLTTPQFLQALHPLQARRAELEAKYESLKSLFTGWTTHQFGMGKRVVEELRPAFAKDIQENSARAERQAAAIEAERERSLNQARKMIKTLSEQQVQEKLERSKADRAHADRFGHREEFVMKSIEVDTSRTRTWPLIVAELLMPWVMINQLRSETMKHLNDTNWVNQDHRIRSVLALPHAKVWWDVAPEVVFGGPTPHHSFWPLNPRKRLPNPTFFWFKDYLEWMFKEKQSRLRRFNQRHGTTGAAALSSGLSQETAIQEQWDSVDPGLVQATRQLSSRFGLVEFNRKIRQAELSSMGADLISDLMIPAEPYMLLQDGVSSTSSSSPGVKAECPICQDDLVISGSKSTAATPTGAPGSDVDKVIKLKSCRHCYHETCIGEWFRSKDAQLKCPMCNVMCTSRARSGAARKALLGPQKLGPMPDGTLGYFFDVRLCCYFIYIVMPTHTIPDPTTNNPNASKTIPTDVRYAVVPFTSRLGPLLMMRILTLFYYGHLFKVGHSLTRGVNNVVVWNGVHLRTSMSGHYGFPAPNWEMNCWTEINQKGVGMGLDEIVLGVPTADGRIMHTGSAIAEQAAAAGVALPEALAAEMAAEEVTQRLFHQDQPPLFLL</sequence>
<evidence type="ECO:0000256" key="2">
    <source>
        <dbReference type="ARBA" id="ARBA00004906"/>
    </source>
</evidence>
<dbReference type="PANTHER" id="PTHR12622">
    <property type="entry name" value="DELTEX-RELATED"/>
    <property type="match status" value="1"/>
</dbReference>
<keyword evidence="14" id="KW-1185">Reference proteome</keyword>
<keyword evidence="10" id="KW-0862">Zinc</keyword>
<comment type="caution">
    <text evidence="13">The sequence shown here is derived from an EMBL/GenBank/DDBJ whole genome shotgun (WGS) entry which is preliminary data.</text>
</comment>
<evidence type="ECO:0000256" key="3">
    <source>
        <dbReference type="ARBA" id="ARBA00009413"/>
    </source>
</evidence>
<dbReference type="GO" id="GO:0031145">
    <property type="term" value="P:anaphase-promoting complex-dependent catabolic process"/>
    <property type="evidence" value="ECO:0007669"/>
    <property type="project" value="InterPro"/>
</dbReference>
<evidence type="ECO:0000256" key="10">
    <source>
        <dbReference type="PROSITE-ProRule" id="PRU00175"/>
    </source>
</evidence>
<dbReference type="SUPFAM" id="SSF57850">
    <property type="entry name" value="RING/U-box"/>
    <property type="match status" value="1"/>
</dbReference>
<dbReference type="InterPro" id="IPR001841">
    <property type="entry name" value="Znf_RING"/>
</dbReference>
<dbReference type="InterPro" id="IPR024991">
    <property type="entry name" value="RING-H2_APC11"/>
</dbReference>
<gene>
    <name evidence="13" type="primary">DTX2</name>
    <name evidence="13" type="ORF">BGZ97_012410</name>
</gene>
<dbReference type="InterPro" id="IPR039398">
    <property type="entry name" value="Deltex_fam"/>
</dbReference>
<keyword evidence="6" id="KW-0132">Cell division</keyword>
<evidence type="ECO:0000256" key="4">
    <source>
        <dbReference type="ARBA" id="ARBA00012483"/>
    </source>
</evidence>
<proteinExistence type="inferred from homology"/>
<protein>
    <recommendedName>
        <fullName evidence="5">Anaphase-promoting complex subunit 11</fullName>
        <ecNumber evidence="4">2.3.2.27</ecNumber>
    </recommendedName>
</protein>
<dbReference type="InterPro" id="IPR013083">
    <property type="entry name" value="Znf_RING/FYVE/PHD"/>
</dbReference>
<feature type="domain" description="RING-type" evidence="12">
    <location>
        <begin position="808"/>
        <end position="870"/>
    </location>
</feature>
<dbReference type="EMBL" id="JAAAIN010000807">
    <property type="protein sequence ID" value="KAG0310686.1"/>
    <property type="molecule type" value="Genomic_DNA"/>
</dbReference>
<feature type="coiled-coil region" evidence="11">
    <location>
        <begin position="531"/>
        <end position="576"/>
    </location>
</feature>
<keyword evidence="10" id="KW-0863">Zinc-finger</keyword>
<dbReference type="GO" id="GO:0005680">
    <property type="term" value="C:anaphase-promoting complex"/>
    <property type="evidence" value="ECO:0007669"/>
    <property type="project" value="InterPro"/>
</dbReference>
<keyword evidence="7" id="KW-0808">Transferase</keyword>
<dbReference type="AlphaFoldDB" id="A0A9P6ULU1"/>
<dbReference type="CDD" id="cd16448">
    <property type="entry name" value="RING-H2"/>
    <property type="match status" value="1"/>
</dbReference>
<organism evidence="13 14">
    <name type="scientific">Linnemannia gamsii</name>
    <dbReference type="NCBI Taxonomy" id="64522"/>
    <lineage>
        <taxon>Eukaryota</taxon>
        <taxon>Fungi</taxon>
        <taxon>Fungi incertae sedis</taxon>
        <taxon>Mucoromycota</taxon>
        <taxon>Mortierellomycotina</taxon>
        <taxon>Mortierellomycetes</taxon>
        <taxon>Mortierellales</taxon>
        <taxon>Mortierellaceae</taxon>
        <taxon>Linnemannia</taxon>
    </lineage>
</organism>
<dbReference type="OrthoDB" id="8062037at2759"/>
<evidence type="ECO:0000259" key="12">
    <source>
        <dbReference type="PROSITE" id="PS50089"/>
    </source>
</evidence>
<dbReference type="InterPro" id="IPR012317">
    <property type="entry name" value="Poly(ADP-ribose)pol_cat_dom"/>
</dbReference>
<dbReference type="GO" id="GO:0016567">
    <property type="term" value="P:protein ubiquitination"/>
    <property type="evidence" value="ECO:0007669"/>
    <property type="project" value="InterPro"/>
</dbReference>
<dbReference type="InterPro" id="IPR039396">
    <property type="entry name" value="Deltex_C"/>
</dbReference>
<comment type="catalytic activity">
    <reaction evidence="1">
        <text>S-ubiquitinyl-[E2 ubiquitin-conjugating enzyme]-L-cysteine + [acceptor protein]-L-lysine = [E2 ubiquitin-conjugating enzyme]-L-cysteine + N(6)-ubiquitinyl-[acceptor protein]-L-lysine.</text>
        <dbReference type="EC" id="2.3.2.27"/>
    </reaction>
</comment>
<dbReference type="GO" id="GO:0061630">
    <property type="term" value="F:ubiquitin protein ligase activity"/>
    <property type="evidence" value="ECO:0007669"/>
    <property type="project" value="UniProtKB-EC"/>
</dbReference>
<keyword evidence="8" id="KW-0479">Metal-binding</keyword>
<keyword evidence="9" id="KW-0131">Cell cycle</keyword>
<dbReference type="GO" id="GO:0051301">
    <property type="term" value="P:cell division"/>
    <property type="evidence" value="ECO:0007669"/>
    <property type="project" value="UniProtKB-KW"/>
</dbReference>
<dbReference type="SMART" id="SM00184">
    <property type="entry name" value="RING"/>
    <property type="match status" value="1"/>
</dbReference>
<dbReference type="Proteomes" id="UP000823405">
    <property type="component" value="Unassembled WGS sequence"/>
</dbReference>
<dbReference type="Pfam" id="PF18102">
    <property type="entry name" value="DTC"/>
    <property type="match status" value="1"/>
</dbReference>
<evidence type="ECO:0000256" key="7">
    <source>
        <dbReference type="ARBA" id="ARBA00022679"/>
    </source>
</evidence>
<keyword evidence="11" id="KW-0175">Coiled coil</keyword>
<dbReference type="SUPFAM" id="SSF56399">
    <property type="entry name" value="ADP-ribosylation"/>
    <property type="match status" value="1"/>
</dbReference>
<dbReference type="GO" id="GO:0003950">
    <property type="term" value="F:NAD+ poly-ADP-ribosyltransferase activity"/>
    <property type="evidence" value="ECO:0007669"/>
    <property type="project" value="InterPro"/>
</dbReference>
<dbReference type="GO" id="GO:0008270">
    <property type="term" value="F:zinc ion binding"/>
    <property type="evidence" value="ECO:0007669"/>
    <property type="project" value="UniProtKB-KW"/>
</dbReference>
<evidence type="ECO:0000256" key="8">
    <source>
        <dbReference type="ARBA" id="ARBA00022723"/>
    </source>
</evidence>
<dbReference type="Pfam" id="PF12861">
    <property type="entry name" value="zf-ANAPC11"/>
    <property type="match status" value="1"/>
</dbReference>
<dbReference type="Gene3D" id="3.30.40.10">
    <property type="entry name" value="Zinc/RING finger domain, C3HC4 (zinc finger)"/>
    <property type="match status" value="1"/>
</dbReference>
<reference evidence="13" key="1">
    <citation type="journal article" date="2020" name="Fungal Divers.">
        <title>Resolving the Mortierellaceae phylogeny through synthesis of multi-gene phylogenetics and phylogenomics.</title>
        <authorList>
            <person name="Vandepol N."/>
            <person name="Liber J."/>
            <person name="Desiro A."/>
            <person name="Na H."/>
            <person name="Kennedy M."/>
            <person name="Barry K."/>
            <person name="Grigoriev I.V."/>
            <person name="Miller A.N."/>
            <person name="O'Donnell K."/>
            <person name="Stajich J.E."/>
            <person name="Bonito G."/>
        </authorList>
    </citation>
    <scope>NUCLEOTIDE SEQUENCE</scope>
    <source>
        <strain evidence="13">NVP60</strain>
    </source>
</reference>
<keyword evidence="9" id="KW-0498">Mitosis</keyword>
<evidence type="ECO:0000256" key="9">
    <source>
        <dbReference type="ARBA" id="ARBA00022776"/>
    </source>
</evidence>
<evidence type="ECO:0000313" key="13">
    <source>
        <dbReference type="EMBL" id="KAG0310686.1"/>
    </source>
</evidence>
<dbReference type="Gene3D" id="3.90.228.10">
    <property type="match status" value="1"/>
</dbReference>
<name>A0A9P6ULU1_9FUNG</name>
<dbReference type="Gene3D" id="3.30.390.130">
    <property type="match status" value="1"/>
</dbReference>
<evidence type="ECO:0000313" key="14">
    <source>
        <dbReference type="Proteomes" id="UP000823405"/>
    </source>
</evidence>
<evidence type="ECO:0000256" key="1">
    <source>
        <dbReference type="ARBA" id="ARBA00000900"/>
    </source>
</evidence>
<accession>A0A9P6ULU1</accession>
<dbReference type="EC" id="2.3.2.27" evidence="4"/>
<evidence type="ECO:0000256" key="6">
    <source>
        <dbReference type="ARBA" id="ARBA00022618"/>
    </source>
</evidence>
<comment type="pathway">
    <text evidence="2">Protein modification; protein ubiquitination.</text>
</comment>
<comment type="similarity">
    <text evidence="3">Belongs to the Deltex family.</text>
</comment>
<evidence type="ECO:0000256" key="5">
    <source>
        <dbReference type="ARBA" id="ARBA00013928"/>
    </source>
</evidence>
<dbReference type="GO" id="GO:0097602">
    <property type="term" value="F:cullin family protein binding"/>
    <property type="evidence" value="ECO:0007669"/>
    <property type="project" value="InterPro"/>
</dbReference>
<dbReference type="PROSITE" id="PS50089">
    <property type="entry name" value="ZF_RING_2"/>
    <property type="match status" value="1"/>
</dbReference>
<dbReference type="InterPro" id="IPR039399">
    <property type="entry name" value="Deltex_C_sf"/>
</dbReference>